<keyword evidence="2" id="KW-0472">Membrane</keyword>
<keyword evidence="2" id="KW-0812">Transmembrane</keyword>
<dbReference type="Gene3D" id="1.20.5.340">
    <property type="match status" value="1"/>
</dbReference>
<dbReference type="Proteomes" id="UP000504617">
    <property type="component" value="Unplaced"/>
</dbReference>
<reference evidence="4" key="1">
    <citation type="submission" date="2025-08" db="UniProtKB">
        <authorList>
            <consortium name="RefSeq"/>
        </authorList>
    </citation>
    <scope>IDENTIFICATION</scope>
</reference>
<dbReference type="OrthoDB" id="9049204at2759"/>
<evidence type="ECO:0000256" key="1">
    <source>
        <dbReference type="SAM" id="Coils"/>
    </source>
</evidence>
<gene>
    <name evidence="4" type="primary">LOC106543921</name>
</gene>
<evidence type="ECO:0000256" key="2">
    <source>
        <dbReference type="SAM" id="Phobius"/>
    </source>
</evidence>
<keyword evidence="2" id="KW-1133">Transmembrane helix</keyword>
<dbReference type="KEGG" id="tsr:106543921"/>
<evidence type="ECO:0000313" key="4">
    <source>
        <dbReference type="RefSeq" id="XP_013915504.1"/>
    </source>
</evidence>
<accession>A0A6I9XIB1</accession>
<feature type="transmembrane region" description="Helical" evidence="2">
    <location>
        <begin position="244"/>
        <end position="268"/>
    </location>
</feature>
<dbReference type="GeneID" id="106543921"/>
<dbReference type="SUPFAM" id="SSF57997">
    <property type="entry name" value="Tropomyosin"/>
    <property type="match status" value="1"/>
</dbReference>
<feature type="coiled-coil region" evidence="1">
    <location>
        <begin position="67"/>
        <end position="217"/>
    </location>
</feature>
<keyword evidence="3" id="KW-1185">Reference proteome</keyword>
<organism evidence="3 4">
    <name type="scientific">Thamnophis sirtalis</name>
    <dbReference type="NCBI Taxonomy" id="35019"/>
    <lineage>
        <taxon>Eukaryota</taxon>
        <taxon>Metazoa</taxon>
        <taxon>Chordata</taxon>
        <taxon>Craniata</taxon>
        <taxon>Vertebrata</taxon>
        <taxon>Euteleostomi</taxon>
        <taxon>Lepidosauria</taxon>
        <taxon>Squamata</taxon>
        <taxon>Bifurcata</taxon>
        <taxon>Unidentata</taxon>
        <taxon>Episquamata</taxon>
        <taxon>Toxicofera</taxon>
        <taxon>Serpentes</taxon>
        <taxon>Colubroidea</taxon>
        <taxon>Colubridae</taxon>
        <taxon>Natricinae</taxon>
        <taxon>Thamnophis</taxon>
    </lineage>
</organism>
<feature type="transmembrane region" description="Helical" evidence="2">
    <location>
        <begin position="34"/>
        <end position="52"/>
    </location>
</feature>
<dbReference type="AlphaFoldDB" id="A0A6I9XIB1"/>
<protein>
    <submittedName>
        <fullName evidence="4">Moesin-like</fullName>
    </submittedName>
</protein>
<dbReference type="RefSeq" id="XP_013915504.1">
    <property type="nucleotide sequence ID" value="XM_014060029.1"/>
</dbReference>
<sequence length="269" mass="31556">MGGLLTCRQCSTRMESLKDHSFWDLTRTGVKNCFWFILVTFIVLTLLWIILYSRAPPEPGRICPKDQANLLHNISQMEAEKVTLRKQLIEMEKEMQKLRNVTNRTQGKSLQLLEKKQEEVDALSKELSGYKQSFVLTRQLLEKEKEKGQSLQSELQSAKEDLQKIQQQRDSWQKELKTLEEKLKSPDSKAEEYKRKVADLQRQLEQERKNRDFDKHERASYQNRIGELNYQIDNQKKCSTLDTFVAWALGILLISFSCCFCAGCWKLVQ</sequence>
<name>A0A6I9XIB1_9SAUR</name>
<keyword evidence="1" id="KW-0175">Coiled coil</keyword>
<proteinExistence type="predicted"/>
<evidence type="ECO:0000313" key="3">
    <source>
        <dbReference type="Proteomes" id="UP000504617"/>
    </source>
</evidence>